<evidence type="ECO:0000313" key="3">
    <source>
        <dbReference type="Proteomes" id="UP000294980"/>
    </source>
</evidence>
<keyword evidence="1" id="KW-0472">Membrane</keyword>
<reference evidence="2 3" key="1">
    <citation type="submission" date="2019-03" db="EMBL/GenBank/DDBJ databases">
        <title>Genomic Encyclopedia of Type Strains, Phase IV (KMG-IV): sequencing the most valuable type-strain genomes for metagenomic binning, comparative biology and taxonomic classification.</title>
        <authorList>
            <person name="Goeker M."/>
        </authorList>
    </citation>
    <scope>NUCLEOTIDE SEQUENCE [LARGE SCALE GENOMIC DNA]</scope>
    <source>
        <strain evidence="2 3">DSM 23344</strain>
    </source>
</reference>
<evidence type="ECO:0000256" key="1">
    <source>
        <dbReference type="SAM" id="Phobius"/>
    </source>
</evidence>
<accession>A0A4V2SCA1</accession>
<evidence type="ECO:0000313" key="2">
    <source>
        <dbReference type="EMBL" id="TCO78570.1"/>
    </source>
</evidence>
<dbReference type="AlphaFoldDB" id="A0A4V2SCA1"/>
<dbReference type="Proteomes" id="UP000294980">
    <property type="component" value="Unassembled WGS sequence"/>
</dbReference>
<proteinExistence type="predicted"/>
<feature type="transmembrane region" description="Helical" evidence="1">
    <location>
        <begin position="28"/>
        <end position="53"/>
    </location>
</feature>
<keyword evidence="1" id="KW-0812">Transmembrane</keyword>
<organism evidence="2 3">
    <name type="scientific">Chromatocurvus halotolerans</name>
    <dbReference type="NCBI Taxonomy" id="1132028"/>
    <lineage>
        <taxon>Bacteria</taxon>
        <taxon>Pseudomonadati</taxon>
        <taxon>Pseudomonadota</taxon>
        <taxon>Gammaproteobacteria</taxon>
        <taxon>Cellvibrionales</taxon>
        <taxon>Halieaceae</taxon>
        <taxon>Chromatocurvus</taxon>
    </lineage>
</organism>
<sequence length="56" mass="6376">MFWLQGFRFQSAVTQGVKLIREKRQHPLAVLLGGVSAIVIMATELFELIVQVLHRV</sequence>
<keyword evidence="3" id="KW-1185">Reference proteome</keyword>
<gene>
    <name evidence="2" type="ORF">EV688_101388</name>
</gene>
<protein>
    <submittedName>
        <fullName evidence="2">Uncharacterized protein</fullName>
    </submittedName>
</protein>
<dbReference type="EMBL" id="SLWX01000001">
    <property type="protein sequence ID" value="TCO78570.1"/>
    <property type="molecule type" value="Genomic_DNA"/>
</dbReference>
<comment type="caution">
    <text evidence="2">The sequence shown here is derived from an EMBL/GenBank/DDBJ whole genome shotgun (WGS) entry which is preliminary data.</text>
</comment>
<keyword evidence="1" id="KW-1133">Transmembrane helix</keyword>
<name>A0A4V2SCA1_9GAMM</name>